<dbReference type="AlphaFoldDB" id="W9ZIB0"/>
<comment type="caution">
    <text evidence="3">The sequence shown here is derived from an EMBL/GenBank/DDBJ whole genome shotgun (WGS) entry which is preliminary data.</text>
</comment>
<sequence length="285" mass="30692">MSLTLLNTVLLSSLLATTYASVPVEYPAVPSDLDTERWIPYTTLEPIRSVSTPTATPSSAEAELRILPFLDANMIPDLKRQVTGQGAAAAATAIQQVSPVTTYYAGSMISGSQVQVPVVYTQTFPTAYEQWPSPTAGEIGLGTIQGTVGVVKTKRSLPTQVPLGQAVENLHEEEKEQEEDLVHPLLSKLKKAGKEIHDEIVALLNKQKKKPIAVEHEQLEKEVKMHSSAPVISEEAEQNDVVPLEKEQKKPSTQSATAANDARILEAGTLAVLAVGVATLCMSYL</sequence>
<dbReference type="Pfam" id="PF17056">
    <property type="entry name" value="KRE1"/>
    <property type="match status" value="1"/>
</dbReference>
<dbReference type="eggNOG" id="ENOG502T3HX">
    <property type="taxonomic scope" value="Eukaryota"/>
</dbReference>
<proteinExistence type="predicted"/>
<accession>W9ZIB0</accession>
<evidence type="ECO:0000313" key="4">
    <source>
        <dbReference type="Proteomes" id="UP000019484"/>
    </source>
</evidence>
<gene>
    <name evidence="3" type="ORF">A1O1_02642</name>
</gene>
<dbReference type="HOGENOM" id="CLU_059435_0_0_1"/>
<dbReference type="GO" id="GO:0031505">
    <property type="term" value="P:fungal-type cell wall organization"/>
    <property type="evidence" value="ECO:0007669"/>
    <property type="project" value="InterPro"/>
</dbReference>
<keyword evidence="2" id="KW-0732">Signal</keyword>
<evidence type="ECO:0000256" key="2">
    <source>
        <dbReference type="SAM" id="SignalP"/>
    </source>
</evidence>
<dbReference type="RefSeq" id="XP_007721743.1">
    <property type="nucleotide sequence ID" value="XM_007723553.1"/>
</dbReference>
<dbReference type="Proteomes" id="UP000019484">
    <property type="component" value="Unassembled WGS sequence"/>
</dbReference>
<organism evidence="3 4">
    <name type="scientific">Capronia coronata CBS 617.96</name>
    <dbReference type="NCBI Taxonomy" id="1182541"/>
    <lineage>
        <taxon>Eukaryota</taxon>
        <taxon>Fungi</taxon>
        <taxon>Dikarya</taxon>
        <taxon>Ascomycota</taxon>
        <taxon>Pezizomycotina</taxon>
        <taxon>Eurotiomycetes</taxon>
        <taxon>Chaetothyriomycetidae</taxon>
        <taxon>Chaetothyriales</taxon>
        <taxon>Herpotrichiellaceae</taxon>
        <taxon>Capronia</taxon>
    </lineage>
</organism>
<feature type="signal peptide" evidence="2">
    <location>
        <begin position="1"/>
        <end position="20"/>
    </location>
</feature>
<feature type="region of interest" description="Disordered" evidence="1">
    <location>
        <begin position="226"/>
        <end position="257"/>
    </location>
</feature>
<evidence type="ECO:0000256" key="1">
    <source>
        <dbReference type="SAM" id="MobiDB-lite"/>
    </source>
</evidence>
<dbReference type="OrthoDB" id="5406216at2759"/>
<reference evidence="3 4" key="1">
    <citation type="submission" date="2013-03" db="EMBL/GenBank/DDBJ databases">
        <title>The Genome Sequence of Capronia coronata CBS 617.96.</title>
        <authorList>
            <consortium name="The Broad Institute Genomics Platform"/>
            <person name="Cuomo C."/>
            <person name="de Hoog S."/>
            <person name="Gorbushina A."/>
            <person name="Walker B."/>
            <person name="Young S.K."/>
            <person name="Zeng Q."/>
            <person name="Gargeya S."/>
            <person name="Fitzgerald M."/>
            <person name="Haas B."/>
            <person name="Abouelleil A."/>
            <person name="Allen A.W."/>
            <person name="Alvarado L."/>
            <person name="Arachchi H.M."/>
            <person name="Berlin A.M."/>
            <person name="Chapman S.B."/>
            <person name="Gainer-Dewar J."/>
            <person name="Goldberg J."/>
            <person name="Griggs A."/>
            <person name="Gujja S."/>
            <person name="Hansen M."/>
            <person name="Howarth C."/>
            <person name="Imamovic A."/>
            <person name="Ireland A."/>
            <person name="Larimer J."/>
            <person name="McCowan C."/>
            <person name="Murphy C."/>
            <person name="Pearson M."/>
            <person name="Poon T.W."/>
            <person name="Priest M."/>
            <person name="Roberts A."/>
            <person name="Saif S."/>
            <person name="Shea T."/>
            <person name="Sisk P."/>
            <person name="Sykes S."/>
            <person name="Wortman J."/>
            <person name="Nusbaum C."/>
            <person name="Birren B."/>
        </authorList>
    </citation>
    <scope>NUCLEOTIDE SEQUENCE [LARGE SCALE GENOMIC DNA]</scope>
    <source>
        <strain evidence="3 4">CBS 617.96</strain>
    </source>
</reference>
<keyword evidence="4" id="KW-1185">Reference proteome</keyword>
<feature type="chain" id="PRO_5004934877" evidence="2">
    <location>
        <begin position="21"/>
        <end position="285"/>
    </location>
</feature>
<name>W9ZIB0_9EURO</name>
<evidence type="ECO:0000313" key="3">
    <source>
        <dbReference type="EMBL" id="EXJ94249.1"/>
    </source>
</evidence>
<protein>
    <submittedName>
        <fullName evidence="3">Uncharacterized protein</fullName>
    </submittedName>
</protein>
<dbReference type="EMBL" id="AMWN01000002">
    <property type="protein sequence ID" value="EXJ94249.1"/>
    <property type="molecule type" value="Genomic_DNA"/>
</dbReference>
<dbReference type="InterPro" id="IPR031452">
    <property type="entry name" value="Kre1"/>
</dbReference>
<dbReference type="GeneID" id="19157542"/>